<organism evidence="2 3">
    <name type="scientific">Phlebiopsis gigantea (strain 11061_1 CR5-6)</name>
    <name type="common">White-rot fungus</name>
    <name type="synonym">Peniophora gigantea</name>
    <dbReference type="NCBI Taxonomy" id="745531"/>
    <lineage>
        <taxon>Eukaryota</taxon>
        <taxon>Fungi</taxon>
        <taxon>Dikarya</taxon>
        <taxon>Basidiomycota</taxon>
        <taxon>Agaricomycotina</taxon>
        <taxon>Agaricomycetes</taxon>
        <taxon>Polyporales</taxon>
        <taxon>Phanerochaetaceae</taxon>
        <taxon>Phlebiopsis</taxon>
    </lineage>
</organism>
<dbReference type="HOGENOM" id="CLU_562726_0_0_1"/>
<sequence length="485" mass="54051">MASIHTLPPELLVTIFLCYTEVLADKYEHAPELSSSIVASRHACVEDMLLRSGDVPLRLLPRIQEEETEDSLKAYSLAFSYLHRFTNVTLRLTNELRGLLCQPNVVQVANSSSLQKLSVDFLHLRYFDSKQTPLLGHITFPALQHFVIRGGDLRSCAPMLSSSLRHLELRSMDSYLTGKELATYLPGLKNLLTLVIVGVLWDDPDDFSDPDTWVPHQTIIFPLLRQLRVTGSCPAYICRLFAHIVYPASTHVKIELHNLDMNLDALPSVVGQIFAPHAAGAALPGPTPAFRRVTVEERFTDDAFIQGWADAAPADAQTATDGTLQPLLTLNATRDHDIAAGMLEHLSLSGVVDLRVANVDLSSYAWAALFRALPELHSLSVMGFSPVSTLPDALPRQGLSHLKSIRYDLSWTETPIEPFSDLAEALARRKRHESRLETLTVVLAPEHRVSEVDEEIKRSSYEVVRAIRFTRLVAGEWWSSSKVEV</sequence>
<dbReference type="Proteomes" id="UP000053257">
    <property type="component" value="Unassembled WGS sequence"/>
</dbReference>
<dbReference type="AlphaFoldDB" id="A0A0C3S6E0"/>
<feature type="chain" id="PRO_5002169346" description="F-box domain-containing protein" evidence="1">
    <location>
        <begin position="25"/>
        <end position="485"/>
    </location>
</feature>
<feature type="signal peptide" evidence="1">
    <location>
        <begin position="1"/>
        <end position="24"/>
    </location>
</feature>
<evidence type="ECO:0000313" key="2">
    <source>
        <dbReference type="EMBL" id="KIP06137.1"/>
    </source>
</evidence>
<proteinExistence type="predicted"/>
<dbReference type="EMBL" id="KN840525">
    <property type="protein sequence ID" value="KIP06137.1"/>
    <property type="molecule type" value="Genomic_DNA"/>
</dbReference>
<protein>
    <recommendedName>
        <fullName evidence="4">F-box domain-containing protein</fullName>
    </recommendedName>
</protein>
<dbReference type="SUPFAM" id="SSF52047">
    <property type="entry name" value="RNI-like"/>
    <property type="match status" value="1"/>
</dbReference>
<keyword evidence="1" id="KW-0732">Signal</keyword>
<accession>A0A0C3S6E0</accession>
<evidence type="ECO:0008006" key="4">
    <source>
        <dbReference type="Google" id="ProtNLM"/>
    </source>
</evidence>
<gene>
    <name evidence="2" type="ORF">PHLGIDRAFT_471044</name>
</gene>
<name>A0A0C3S6E0_PHLG1</name>
<evidence type="ECO:0000256" key="1">
    <source>
        <dbReference type="SAM" id="SignalP"/>
    </source>
</evidence>
<evidence type="ECO:0000313" key="3">
    <source>
        <dbReference type="Proteomes" id="UP000053257"/>
    </source>
</evidence>
<reference evidence="2 3" key="1">
    <citation type="journal article" date="2014" name="PLoS Genet.">
        <title>Analysis of the Phlebiopsis gigantea genome, transcriptome and secretome provides insight into its pioneer colonization strategies of wood.</title>
        <authorList>
            <person name="Hori C."/>
            <person name="Ishida T."/>
            <person name="Igarashi K."/>
            <person name="Samejima M."/>
            <person name="Suzuki H."/>
            <person name="Master E."/>
            <person name="Ferreira P."/>
            <person name="Ruiz-Duenas F.J."/>
            <person name="Held B."/>
            <person name="Canessa P."/>
            <person name="Larrondo L.F."/>
            <person name="Schmoll M."/>
            <person name="Druzhinina I.S."/>
            <person name="Kubicek C.P."/>
            <person name="Gaskell J.A."/>
            <person name="Kersten P."/>
            <person name="St John F."/>
            <person name="Glasner J."/>
            <person name="Sabat G."/>
            <person name="Splinter BonDurant S."/>
            <person name="Syed K."/>
            <person name="Yadav J."/>
            <person name="Mgbeahuruike A.C."/>
            <person name="Kovalchuk A."/>
            <person name="Asiegbu F.O."/>
            <person name="Lackner G."/>
            <person name="Hoffmeister D."/>
            <person name="Rencoret J."/>
            <person name="Gutierrez A."/>
            <person name="Sun H."/>
            <person name="Lindquist E."/>
            <person name="Barry K."/>
            <person name="Riley R."/>
            <person name="Grigoriev I.V."/>
            <person name="Henrissat B."/>
            <person name="Kues U."/>
            <person name="Berka R.M."/>
            <person name="Martinez A.T."/>
            <person name="Covert S.F."/>
            <person name="Blanchette R.A."/>
            <person name="Cullen D."/>
        </authorList>
    </citation>
    <scope>NUCLEOTIDE SEQUENCE [LARGE SCALE GENOMIC DNA]</scope>
    <source>
        <strain evidence="2 3">11061_1 CR5-6</strain>
    </source>
</reference>
<keyword evidence="3" id="KW-1185">Reference proteome</keyword>